<feature type="transmembrane region" description="Helical" evidence="1">
    <location>
        <begin position="6"/>
        <end position="22"/>
    </location>
</feature>
<evidence type="ECO:0000313" key="2">
    <source>
        <dbReference type="EMBL" id="RAR51099.1"/>
    </source>
</evidence>
<protein>
    <recommendedName>
        <fullName evidence="4">EamA-like transporter family protein</fullName>
    </recommendedName>
</protein>
<dbReference type="Proteomes" id="UP000249518">
    <property type="component" value="Unassembled WGS sequence"/>
</dbReference>
<reference evidence="2 3" key="1">
    <citation type="submission" date="2018-06" db="EMBL/GenBank/DDBJ databases">
        <title>Genomic Encyclopedia of Type Strains, Phase III (KMG-III): the genomes of soil and plant-associated and newly described type strains.</title>
        <authorList>
            <person name="Whitman W."/>
        </authorList>
    </citation>
    <scope>NUCLEOTIDE SEQUENCE [LARGE SCALE GENOMIC DNA]</scope>
    <source>
        <strain evidence="2 3">CGMCC 1.12504</strain>
    </source>
</reference>
<proteinExistence type="predicted"/>
<keyword evidence="1" id="KW-0812">Transmembrane</keyword>
<accession>A0A328X730</accession>
<feature type="transmembrane region" description="Helical" evidence="1">
    <location>
        <begin position="145"/>
        <end position="166"/>
    </location>
</feature>
<keyword evidence="1" id="KW-0472">Membrane</keyword>
<keyword evidence="1" id="KW-1133">Transmembrane helix</keyword>
<dbReference type="SUPFAM" id="SSF103481">
    <property type="entry name" value="Multidrug resistance efflux transporter EmrE"/>
    <property type="match status" value="2"/>
</dbReference>
<evidence type="ECO:0000256" key="1">
    <source>
        <dbReference type="SAM" id="Phobius"/>
    </source>
</evidence>
<feature type="transmembrane region" description="Helical" evidence="1">
    <location>
        <begin position="178"/>
        <end position="200"/>
    </location>
</feature>
<dbReference type="OrthoDB" id="1524053at2"/>
<keyword evidence="3" id="KW-1185">Reference proteome</keyword>
<gene>
    <name evidence="2" type="ORF">B0I10_101275</name>
</gene>
<name>A0A328X730_9FLAO</name>
<feature type="transmembrane region" description="Helical" evidence="1">
    <location>
        <begin position="61"/>
        <end position="81"/>
    </location>
</feature>
<feature type="transmembrane region" description="Helical" evidence="1">
    <location>
        <begin position="116"/>
        <end position="133"/>
    </location>
</feature>
<evidence type="ECO:0000313" key="3">
    <source>
        <dbReference type="Proteomes" id="UP000249518"/>
    </source>
</evidence>
<dbReference type="Gene3D" id="1.10.3730.20">
    <property type="match status" value="1"/>
</dbReference>
<dbReference type="RefSeq" id="WP_112084679.1">
    <property type="nucleotide sequence ID" value="NZ_QLSV01000001.1"/>
</dbReference>
<evidence type="ECO:0008006" key="4">
    <source>
        <dbReference type="Google" id="ProtNLM"/>
    </source>
</evidence>
<feature type="transmembrane region" description="Helical" evidence="1">
    <location>
        <begin position="241"/>
        <end position="262"/>
    </location>
</feature>
<dbReference type="InterPro" id="IPR037185">
    <property type="entry name" value="EmrE-like"/>
</dbReference>
<feature type="transmembrane region" description="Helical" evidence="1">
    <location>
        <begin position="88"/>
        <end position="110"/>
    </location>
</feature>
<feature type="transmembrane region" description="Helical" evidence="1">
    <location>
        <begin position="269"/>
        <end position="285"/>
    </location>
</feature>
<dbReference type="EMBL" id="QLSV01000001">
    <property type="protein sequence ID" value="RAR51099.1"/>
    <property type="molecule type" value="Genomic_DNA"/>
</dbReference>
<dbReference type="AlphaFoldDB" id="A0A328X730"/>
<sequence>MIYIVLSVLFNTVLFIILKLFSKFNINTVQALVVNYFVAFSMGLFFSEEAFDYSKIIEKQWYPGSLMLGFLFIGVFYATAITSQRNGLSVASVASKMSVIIPICFGVILFNDSVGIAKIIGILMALVAVYFTSKKEKGAVADSKNLLYPILVFFGAGAIDTSLKILQNDYLPENEISLFSSHTFLMAFFVGVPIIGVNILKNKIKMEGKNMLAGIVLGIPNYFSLYYLIKMLDSEVFESSTIFTIHNVAIVMVSTLVGILFFNEKISSRNAIGIAMALVAIFLVTS</sequence>
<feature type="transmembrane region" description="Helical" evidence="1">
    <location>
        <begin position="29"/>
        <end position="46"/>
    </location>
</feature>
<feature type="transmembrane region" description="Helical" evidence="1">
    <location>
        <begin position="212"/>
        <end position="229"/>
    </location>
</feature>
<organism evidence="2 3">
    <name type="scientific">Flavobacterium lacus</name>
    <dbReference type="NCBI Taxonomy" id="1353778"/>
    <lineage>
        <taxon>Bacteria</taxon>
        <taxon>Pseudomonadati</taxon>
        <taxon>Bacteroidota</taxon>
        <taxon>Flavobacteriia</taxon>
        <taxon>Flavobacteriales</taxon>
        <taxon>Flavobacteriaceae</taxon>
        <taxon>Flavobacterium</taxon>
    </lineage>
</organism>
<comment type="caution">
    <text evidence="2">The sequence shown here is derived from an EMBL/GenBank/DDBJ whole genome shotgun (WGS) entry which is preliminary data.</text>
</comment>